<evidence type="ECO:0000256" key="1">
    <source>
        <dbReference type="SAM" id="Phobius"/>
    </source>
</evidence>
<sequence>MALSKPKAIAATVATILAIIALCVGLVLLPDVFGPAIILVLVGVACCLFTRVIYGLFLGRI</sequence>
<evidence type="ECO:0000313" key="3">
    <source>
        <dbReference type="Proteomes" id="UP000325714"/>
    </source>
</evidence>
<reference evidence="2 3" key="1">
    <citation type="submission" date="2019-07" db="EMBL/GenBank/DDBJ databases">
        <title>Complete genome sequence of bacteriophage infecting Erwinia pyrifoliae.</title>
        <authorList>
            <person name="Kim S.G."/>
            <person name="Park S.C."/>
        </authorList>
    </citation>
    <scope>NUCLEOTIDE SEQUENCE [LARGE SCALE GENOMIC DNA]</scope>
</reference>
<keyword evidence="1" id="KW-1133">Transmembrane helix</keyword>
<organism evidence="2 3">
    <name type="scientific">Erwinia phage pEp_SNUABM_09</name>
    <dbReference type="NCBI Taxonomy" id="2601644"/>
    <lineage>
        <taxon>Viruses</taxon>
        <taxon>Duplodnaviria</taxon>
        <taxon>Heunggongvirae</taxon>
        <taxon>Uroviricota</taxon>
        <taxon>Caudoviricetes</taxon>
        <taxon>Autographivirales</taxon>
        <taxon>Autotranscriptaviridae</taxon>
        <taxon>Studiervirinae</taxon>
        <taxon>Snaubvirus</taxon>
        <taxon>Snaubvirus pEpSNUABM09</taxon>
    </lineage>
</organism>
<dbReference type="EMBL" id="MN184885">
    <property type="protein sequence ID" value="QEQ94741.1"/>
    <property type="molecule type" value="Genomic_DNA"/>
</dbReference>
<protein>
    <submittedName>
        <fullName evidence="2">Uncharacterized protein</fullName>
    </submittedName>
</protein>
<proteinExistence type="predicted"/>
<dbReference type="Proteomes" id="UP000325714">
    <property type="component" value="Segment"/>
</dbReference>
<evidence type="ECO:0000313" key="2">
    <source>
        <dbReference type="EMBL" id="QEQ94741.1"/>
    </source>
</evidence>
<gene>
    <name evidence="2" type="ORF">pEpSNUABM09_43</name>
</gene>
<name>A0A5J6DAI0_9CAUD</name>
<keyword evidence="3" id="KW-1185">Reference proteome</keyword>
<feature type="transmembrane region" description="Helical" evidence="1">
    <location>
        <begin position="36"/>
        <end position="57"/>
    </location>
</feature>
<keyword evidence="1" id="KW-0472">Membrane</keyword>
<accession>A0A5J6DAI0</accession>
<keyword evidence="1" id="KW-0812">Transmembrane</keyword>
<feature type="transmembrane region" description="Helical" evidence="1">
    <location>
        <begin position="9"/>
        <end position="30"/>
    </location>
</feature>